<dbReference type="Proteomes" id="UP000469734">
    <property type="component" value="Unassembled WGS sequence"/>
</dbReference>
<evidence type="ECO:0000313" key="2">
    <source>
        <dbReference type="Proteomes" id="UP000469734"/>
    </source>
</evidence>
<comment type="caution">
    <text evidence="1">The sequence shown here is derived from an EMBL/GenBank/DDBJ whole genome shotgun (WGS) entry which is preliminary data.</text>
</comment>
<organism evidence="1 2">
    <name type="scientific">Duganella margarita</name>
    <dbReference type="NCBI Taxonomy" id="2692170"/>
    <lineage>
        <taxon>Bacteria</taxon>
        <taxon>Pseudomonadati</taxon>
        <taxon>Pseudomonadota</taxon>
        <taxon>Betaproteobacteria</taxon>
        <taxon>Burkholderiales</taxon>
        <taxon>Oxalobacteraceae</taxon>
        <taxon>Telluria group</taxon>
        <taxon>Duganella</taxon>
    </lineage>
</organism>
<dbReference type="EMBL" id="WWCR01000001">
    <property type="protein sequence ID" value="MYM70661.1"/>
    <property type="molecule type" value="Genomic_DNA"/>
</dbReference>
<reference evidence="1 2" key="1">
    <citation type="submission" date="2019-12" db="EMBL/GenBank/DDBJ databases">
        <title>Novel species isolated from a subtropical stream in China.</title>
        <authorList>
            <person name="Lu H."/>
        </authorList>
    </citation>
    <scope>NUCLEOTIDE SEQUENCE [LARGE SCALE GENOMIC DNA]</scope>
    <source>
        <strain evidence="1 2">FT134W</strain>
    </source>
</reference>
<proteinExistence type="predicted"/>
<dbReference type="AlphaFoldDB" id="A0A7X4GW17"/>
<evidence type="ECO:0000313" key="1">
    <source>
        <dbReference type="EMBL" id="MYM70661.1"/>
    </source>
</evidence>
<gene>
    <name evidence="1" type="ORF">GTP56_00440</name>
</gene>
<name>A0A7X4GW17_9BURK</name>
<dbReference type="RefSeq" id="WP_161048575.1">
    <property type="nucleotide sequence ID" value="NZ_WWCR01000001.1"/>
</dbReference>
<sequence>MQDDSTYFDTHFDAGFEAAGMAWLPWIGSGFRASASRTIVLGESIYDYSNGDAVKRQAILRKDSLRRRHLSHGIHEQYKSRYLRNFARAFFLKRKVSGTERKLLWQRVAYLNLVPRMMASLRERPDDQDYRDGWQMLLTMAVLIGARRCIVYGLEGAKIAALRAVLPPGALLAEQRLPAVGRNRPLRLTVNLGERPLDLLFIRHPSAFFRWDEWGVVLRQFLADTSAATAFTD</sequence>
<protein>
    <submittedName>
        <fullName evidence="1">Uncharacterized protein</fullName>
    </submittedName>
</protein>
<accession>A0A7X4GW17</accession>